<dbReference type="SMART" id="SM00220">
    <property type="entry name" value="S_TKc"/>
    <property type="match status" value="1"/>
</dbReference>
<dbReference type="InterPro" id="IPR011009">
    <property type="entry name" value="Kinase-like_dom_sf"/>
</dbReference>
<dbReference type="GO" id="GO:0005737">
    <property type="term" value="C:cytoplasm"/>
    <property type="evidence" value="ECO:0007669"/>
    <property type="project" value="TreeGrafter"/>
</dbReference>
<organism evidence="5 6">
    <name type="scientific">Leucothrix pacifica</name>
    <dbReference type="NCBI Taxonomy" id="1247513"/>
    <lineage>
        <taxon>Bacteria</taxon>
        <taxon>Pseudomonadati</taxon>
        <taxon>Pseudomonadota</taxon>
        <taxon>Gammaproteobacteria</taxon>
        <taxon>Thiotrichales</taxon>
        <taxon>Thiotrichaceae</taxon>
        <taxon>Leucothrix</taxon>
    </lineage>
</organism>
<evidence type="ECO:0000259" key="4">
    <source>
        <dbReference type="PROSITE" id="PS50011"/>
    </source>
</evidence>
<dbReference type="InterPro" id="IPR001611">
    <property type="entry name" value="Leu-rich_rpt"/>
</dbReference>
<keyword evidence="2" id="KW-0677">Repeat</keyword>
<dbReference type="OrthoDB" id="8532199at2"/>
<dbReference type="GO" id="GO:0004672">
    <property type="term" value="F:protein kinase activity"/>
    <property type="evidence" value="ECO:0007669"/>
    <property type="project" value="InterPro"/>
</dbReference>
<dbReference type="InterPro" id="IPR001245">
    <property type="entry name" value="Ser-Thr/Tyr_kinase_cat_dom"/>
</dbReference>
<feature type="domain" description="Protein kinase" evidence="4">
    <location>
        <begin position="232"/>
        <end position="469"/>
    </location>
</feature>
<dbReference type="InterPro" id="IPR000719">
    <property type="entry name" value="Prot_kinase_dom"/>
</dbReference>
<evidence type="ECO:0000256" key="3">
    <source>
        <dbReference type="PROSITE-ProRule" id="PRU10141"/>
    </source>
</evidence>
<proteinExistence type="predicted"/>
<evidence type="ECO:0000256" key="2">
    <source>
        <dbReference type="ARBA" id="ARBA00022737"/>
    </source>
</evidence>
<sequence>MICPVHCDSGCLCSIIAPNNHRHRIHQLHTIADLKDGLLNNATRLQISEDLTEFPEEVYDLAGTLEVLDLSNNQMSDLPADFARLSELKILFLSNNQFKALPAVLANCPKLEMIGFKANQIVDVPENALPQSTRWLILTDNKIQTLPESMGDLSNLQKLMLAGNELTTLPDSMAKCRALQLVRLSANKLNVLPEFLLELPKLSWLAFSGNPFCVAFSDDSSAAIPAVGFEDVEQHEVLGQGASGVISRANWINPIVPVTDATQAIAVKQFKGQVTSDGYPEDELHACLAAGKHANLVPVIAKIEQGEQLGLVMGLIDPDYTNLGEPPTFQSCTRDHFDDDFMVTVAAVLKISRSIMDTLLHLRERNISHGDLYAHNILTNSDADVLFGDFGAASNYASLSASQAAGLEKIEVRAFGCLLEDLIGSSCDSDDCPDMFESLVLLKNRCMHPKGHARPTLAEIKSDLDAIEG</sequence>
<feature type="binding site" evidence="3">
    <location>
        <position position="268"/>
    </location>
    <ligand>
        <name>ATP</name>
        <dbReference type="ChEBI" id="CHEBI:30616"/>
    </ligand>
</feature>
<dbReference type="GO" id="GO:0005524">
    <property type="term" value="F:ATP binding"/>
    <property type="evidence" value="ECO:0007669"/>
    <property type="project" value="UniProtKB-UniRule"/>
</dbReference>
<protein>
    <submittedName>
        <fullName evidence="5">Protein kinase</fullName>
    </submittedName>
</protein>
<dbReference type="PROSITE" id="PS00107">
    <property type="entry name" value="PROTEIN_KINASE_ATP"/>
    <property type="match status" value="1"/>
</dbReference>
<dbReference type="PROSITE" id="PS50011">
    <property type="entry name" value="PROTEIN_KINASE_DOM"/>
    <property type="match status" value="1"/>
</dbReference>
<dbReference type="EMBL" id="QGKM01000009">
    <property type="protein sequence ID" value="PWQ99671.1"/>
    <property type="molecule type" value="Genomic_DNA"/>
</dbReference>
<keyword evidence="6" id="KW-1185">Reference proteome</keyword>
<dbReference type="Gene3D" id="3.80.10.10">
    <property type="entry name" value="Ribonuclease Inhibitor"/>
    <property type="match status" value="2"/>
</dbReference>
<keyword evidence="1" id="KW-0433">Leucine-rich repeat</keyword>
<dbReference type="InterPro" id="IPR050216">
    <property type="entry name" value="LRR_domain-containing"/>
</dbReference>
<dbReference type="SMART" id="SM00369">
    <property type="entry name" value="LRR_TYP"/>
    <property type="match status" value="4"/>
</dbReference>
<keyword evidence="5" id="KW-0418">Kinase</keyword>
<dbReference type="SUPFAM" id="SSF56112">
    <property type="entry name" value="Protein kinase-like (PK-like)"/>
    <property type="match status" value="1"/>
</dbReference>
<keyword evidence="3" id="KW-0547">Nucleotide-binding</keyword>
<dbReference type="Gene3D" id="1.10.510.10">
    <property type="entry name" value="Transferase(Phosphotransferase) domain 1"/>
    <property type="match status" value="1"/>
</dbReference>
<comment type="caution">
    <text evidence="5">The sequence shown here is derived from an EMBL/GenBank/DDBJ whole genome shotgun (WGS) entry which is preliminary data.</text>
</comment>
<dbReference type="InterPro" id="IPR017441">
    <property type="entry name" value="Protein_kinase_ATP_BS"/>
</dbReference>
<gene>
    <name evidence="5" type="ORF">DKW60_05180</name>
</gene>
<dbReference type="Proteomes" id="UP000245539">
    <property type="component" value="Unassembled WGS sequence"/>
</dbReference>
<dbReference type="SMART" id="SM00364">
    <property type="entry name" value="LRR_BAC"/>
    <property type="match status" value="5"/>
</dbReference>
<accession>A0A317CN94</accession>
<evidence type="ECO:0000313" key="5">
    <source>
        <dbReference type="EMBL" id="PWQ99671.1"/>
    </source>
</evidence>
<keyword evidence="5" id="KW-0808">Transferase</keyword>
<reference evidence="5 6" key="1">
    <citation type="submission" date="2018-05" db="EMBL/GenBank/DDBJ databases">
        <title>Leucothrix arctica sp. nov., isolated from Arctic seawater.</title>
        <authorList>
            <person name="Choi A."/>
            <person name="Baek K."/>
        </authorList>
    </citation>
    <scope>NUCLEOTIDE SEQUENCE [LARGE SCALE GENOMIC DNA]</scope>
    <source>
        <strain evidence="5 6">JCM 18388</strain>
    </source>
</reference>
<dbReference type="Gene3D" id="3.30.200.20">
    <property type="entry name" value="Phosphorylase Kinase, domain 1"/>
    <property type="match status" value="1"/>
</dbReference>
<keyword evidence="3" id="KW-0067">ATP-binding</keyword>
<dbReference type="InterPro" id="IPR032675">
    <property type="entry name" value="LRR_dom_sf"/>
</dbReference>
<dbReference type="Pfam" id="PF07714">
    <property type="entry name" value="PK_Tyr_Ser-Thr"/>
    <property type="match status" value="1"/>
</dbReference>
<dbReference type="PANTHER" id="PTHR48051:SF1">
    <property type="entry name" value="RAS SUPPRESSOR PROTEIN 1"/>
    <property type="match status" value="1"/>
</dbReference>
<name>A0A317CN94_9GAMM</name>
<dbReference type="AlphaFoldDB" id="A0A317CN94"/>
<dbReference type="Pfam" id="PF13855">
    <property type="entry name" value="LRR_8"/>
    <property type="match status" value="2"/>
</dbReference>
<evidence type="ECO:0000256" key="1">
    <source>
        <dbReference type="ARBA" id="ARBA00022614"/>
    </source>
</evidence>
<dbReference type="InterPro" id="IPR003591">
    <property type="entry name" value="Leu-rich_rpt_typical-subtyp"/>
</dbReference>
<dbReference type="SUPFAM" id="SSF52058">
    <property type="entry name" value="L domain-like"/>
    <property type="match status" value="1"/>
</dbReference>
<dbReference type="PANTHER" id="PTHR48051">
    <property type="match status" value="1"/>
</dbReference>
<dbReference type="PROSITE" id="PS51450">
    <property type="entry name" value="LRR"/>
    <property type="match status" value="1"/>
</dbReference>
<evidence type="ECO:0000313" key="6">
    <source>
        <dbReference type="Proteomes" id="UP000245539"/>
    </source>
</evidence>